<dbReference type="PANTHER" id="PTHR30345:SF0">
    <property type="entry name" value="DNA DAMAGE-REPAIR_TOLERATION PROTEIN DRT102"/>
    <property type="match status" value="1"/>
</dbReference>
<dbReference type="Pfam" id="PF02502">
    <property type="entry name" value="LacAB_rpiB"/>
    <property type="match status" value="1"/>
</dbReference>
<dbReference type="AlphaFoldDB" id="A0A1F6D0W4"/>
<evidence type="ECO:0000256" key="1">
    <source>
        <dbReference type="ARBA" id="ARBA00008754"/>
    </source>
</evidence>
<proteinExistence type="inferred from homology"/>
<keyword evidence="2" id="KW-0413">Isomerase</keyword>
<dbReference type="SUPFAM" id="SSF89623">
    <property type="entry name" value="Ribose/Galactose isomerase RpiB/AlsB"/>
    <property type="match status" value="1"/>
</dbReference>
<reference evidence="2 3" key="1">
    <citation type="journal article" date="2016" name="Nat. Commun.">
        <title>Thousands of microbial genomes shed light on interconnected biogeochemical processes in an aquifer system.</title>
        <authorList>
            <person name="Anantharaman K."/>
            <person name="Brown C.T."/>
            <person name="Hug L.A."/>
            <person name="Sharon I."/>
            <person name="Castelle C.J."/>
            <person name="Probst A.J."/>
            <person name="Thomas B.C."/>
            <person name="Singh A."/>
            <person name="Wilkins M.J."/>
            <person name="Karaoz U."/>
            <person name="Brodie E.L."/>
            <person name="Williams K.H."/>
            <person name="Hubbard S.S."/>
            <person name="Banfield J.F."/>
        </authorList>
    </citation>
    <scope>NUCLEOTIDE SEQUENCE [LARGE SCALE GENOMIC DNA]</scope>
</reference>
<dbReference type="InterPro" id="IPR036569">
    <property type="entry name" value="RpiB_LacA_LacB_sf"/>
</dbReference>
<dbReference type="GO" id="GO:0004751">
    <property type="term" value="F:ribose-5-phosphate isomerase activity"/>
    <property type="evidence" value="ECO:0007669"/>
    <property type="project" value="TreeGrafter"/>
</dbReference>
<dbReference type="Proteomes" id="UP000177659">
    <property type="component" value="Unassembled WGS sequence"/>
</dbReference>
<dbReference type="PIRSF" id="PIRSF005384">
    <property type="entry name" value="RpiB_LacA_B"/>
    <property type="match status" value="1"/>
</dbReference>
<organism evidence="2 3">
    <name type="scientific">Candidatus Kaiserbacteria bacterium RIFCSPHIGHO2_02_FULL_49_11</name>
    <dbReference type="NCBI Taxonomy" id="1798489"/>
    <lineage>
        <taxon>Bacteria</taxon>
        <taxon>Candidatus Kaiseribacteriota</taxon>
    </lineage>
</organism>
<name>A0A1F6D0W4_9BACT</name>
<sequence length="153" mass="16716">MSDKPHIFVASDHAGFALKGELKEFLESSGYTTTDCGAETFQEDDDYPDFIARAAEAISKNSRAFAIVIGKSGQGEAIVANRYVSVRAAVYYGGDVSVVSLSREHNDANILSLGAGFLSLEEAKEAVKIFLETSFSGDERHIRRIEKIEHLHS</sequence>
<dbReference type="EMBL" id="MFLC01000026">
    <property type="protein sequence ID" value="OGG54960.1"/>
    <property type="molecule type" value="Genomic_DNA"/>
</dbReference>
<evidence type="ECO:0000313" key="3">
    <source>
        <dbReference type="Proteomes" id="UP000177659"/>
    </source>
</evidence>
<dbReference type="GO" id="GO:0019316">
    <property type="term" value="P:D-allose catabolic process"/>
    <property type="evidence" value="ECO:0007669"/>
    <property type="project" value="TreeGrafter"/>
</dbReference>
<protein>
    <submittedName>
        <fullName evidence="2">Ribose-5-phosphate isomerase</fullName>
    </submittedName>
</protein>
<accession>A0A1F6D0W4</accession>
<dbReference type="InterPro" id="IPR003500">
    <property type="entry name" value="RpiB_LacA_LacB"/>
</dbReference>
<dbReference type="Gene3D" id="3.40.1400.10">
    <property type="entry name" value="Sugar-phosphate isomerase, RpiB/LacA/LacB"/>
    <property type="match status" value="1"/>
</dbReference>
<evidence type="ECO:0000313" key="2">
    <source>
        <dbReference type="EMBL" id="OGG54960.1"/>
    </source>
</evidence>
<dbReference type="GO" id="GO:0009052">
    <property type="term" value="P:pentose-phosphate shunt, non-oxidative branch"/>
    <property type="evidence" value="ECO:0007669"/>
    <property type="project" value="TreeGrafter"/>
</dbReference>
<dbReference type="PANTHER" id="PTHR30345">
    <property type="entry name" value="RIBOSE-5-PHOSPHATE ISOMERASE B"/>
    <property type="match status" value="1"/>
</dbReference>
<comment type="similarity">
    <text evidence="1">Belongs to the LacAB/RpiB family.</text>
</comment>
<dbReference type="NCBIfam" id="TIGR00689">
    <property type="entry name" value="rpiB_lacA_lacB"/>
    <property type="match status" value="1"/>
</dbReference>
<gene>
    <name evidence="2" type="ORF">A3D62_02630</name>
</gene>
<comment type="caution">
    <text evidence="2">The sequence shown here is derived from an EMBL/GenBank/DDBJ whole genome shotgun (WGS) entry which is preliminary data.</text>
</comment>
<dbReference type="NCBIfam" id="NF004051">
    <property type="entry name" value="PRK05571.1"/>
    <property type="match status" value="1"/>
</dbReference>